<reference evidence="5" key="1">
    <citation type="submission" date="2022-07" db="EMBL/GenBank/DDBJ databases">
        <title>Phylogenomic reconstructions and comparative analyses of Kickxellomycotina fungi.</title>
        <authorList>
            <person name="Reynolds N.K."/>
            <person name="Stajich J.E."/>
            <person name="Barry K."/>
            <person name="Grigoriev I.V."/>
            <person name="Crous P."/>
            <person name="Smith M.E."/>
        </authorList>
    </citation>
    <scope>NUCLEOTIDE SEQUENCE</scope>
    <source>
        <strain evidence="5">NRRL 3115</strain>
    </source>
</reference>
<dbReference type="EMBL" id="JANBTW010000011">
    <property type="protein sequence ID" value="KAJ2679568.1"/>
    <property type="molecule type" value="Genomic_DNA"/>
</dbReference>
<comment type="caution">
    <text evidence="5">The sequence shown here is derived from an EMBL/GenBank/DDBJ whole genome shotgun (WGS) entry which is preliminary data.</text>
</comment>
<evidence type="ECO:0000256" key="3">
    <source>
        <dbReference type="ARBA" id="ARBA00025786"/>
    </source>
</evidence>
<dbReference type="PROSITE" id="PS51186">
    <property type="entry name" value="GNAT"/>
    <property type="match status" value="1"/>
</dbReference>
<dbReference type="Gene3D" id="3.40.630.30">
    <property type="match status" value="1"/>
</dbReference>
<dbReference type="OrthoDB" id="25586at2759"/>
<proteinExistence type="inferred from homology"/>
<comment type="similarity">
    <text evidence="3">Belongs to the acetyltransferase family. ARD1 subfamily.</text>
</comment>
<evidence type="ECO:0000313" key="6">
    <source>
        <dbReference type="Proteomes" id="UP001151518"/>
    </source>
</evidence>
<organism evidence="5 6">
    <name type="scientific">Coemansia spiralis</name>
    <dbReference type="NCBI Taxonomy" id="417178"/>
    <lineage>
        <taxon>Eukaryota</taxon>
        <taxon>Fungi</taxon>
        <taxon>Fungi incertae sedis</taxon>
        <taxon>Zoopagomycota</taxon>
        <taxon>Kickxellomycotina</taxon>
        <taxon>Kickxellomycetes</taxon>
        <taxon>Kickxellales</taxon>
        <taxon>Kickxellaceae</taxon>
        <taxon>Coemansia</taxon>
    </lineage>
</organism>
<dbReference type="EC" id="2.3.1.255" evidence="5"/>
<accession>A0A9W8L0D0</accession>
<dbReference type="Proteomes" id="UP001151518">
    <property type="component" value="Unassembled WGS sequence"/>
</dbReference>
<dbReference type="InterPro" id="IPR045047">
    <property type="entry name" value="Ard1-like"/>
</dbReference>
<evidence type="ECO:0000256" key="2">
    <source>
        <dbReference type="ARBA" id="ARBA00023315"/>
    </source>
</evidence>
<dbReference type="AlphaFoldDB" id="A0A9W8L0D0"/>
<dbReference type="Pfam" id="PF00583">
    <property type="entry name" value="Acetyltransf_1"/>
    <property type="match status" value="1"/>
</dbReference>
<dbReference type="InterPro" id="IPR016181">
    <property type="entry name" value="Acyl_CoA_acyltransferase"/>
</dbReference>
<dbReference type="GO" id="GO:1990190">
    <property type="term" value="F:protein-N-terminal-glutamate acetyltransferase activity"/>
    <property type="evidence" value="ECO:0007669"/>
    <property type="project" value="TreeGrafter"/>
</dbReference>
<sequence length="130" mass="14585">MITIRKAMASDLMAMQHCNLSNLAENYQLSLYLYFYSGWPDVSFVAENAQGQVVGYVLSYVKKEEGKDSVGYICSLSVIRSYRRLGIAQRLMGQAHAAMVEGYDVELSTLNVRVSNSAAFNLYKNTLAYE</sequence>
<name>A0A9W8L0D0_9FUNG</name>
<gene>
    <name evidence="5" type="primary">ARD1_1</name>
    <name evidence="5" type="ORF">GGI25_001492</name>
</gene>
<dbReference type="GO" id="GO:0031415">
    <property type="term" value="C:NatA complex"/>
    <property type="evidence" value="ECO:0007669"/>
    <property type="project" value="InterPro"/>
</dbReference>
<evidence type="ECO:0000256" key="1">
    <source>
        <dbReference type="ARBA" id="ARBA00022679"/>
    </source>
</evidence>
<dbReference type="PANTHER" id="PTHR23091:SF4">
    <property type="entry name" value="N-TERMINAL AMINO-ACID N(ALPHA)-ACETYLTRANSFERASE NATA"/>
    <property type="match status" value="1"/>
</dbReference>
<protein>
    <submittedName>
        <fullName evidence="5">N-terminal acetyltransferase A complex catalytic subunit ard1</fullName>
        <ecNumber evidence="5">2.3.1.255</ecNumber>
    </submittedName>
</protein>
<evidence type="ECO:0000259" key="4">
    <source>
        <dbReference type="PROSITE" id="PS51186"/>
    </source>
</evidence>
<dbReference type="GO" id="GO:1990189">
    <property type="term" value="F:protein N-terminal-serine acetyltransferase activity"/>
    <property type="evidence" value="ECO:0007669"/>
    <property type="project" value="TreeGrafter"/>
</dbReference>
<evidence type="ECO:0000313" key="5">
    <source>
        <dbReference type="EMBL" id="KAJ2679568.1"/>
    </source>
</evidence>
<keyword evidence="1 5" id="KW-0808">Transferase</keyword>
<dbReference type="PANTHER" id="PTHR23091">
    <property type="entry name" value="N-TERMINAL ACETYLTRANSFERASE"/>
    <property type="match status" value="1"/>
</dbReference>
<feature type="domain" description="N-acetyltransferase" evidence="4">
    <location>
        <begin position="2"/>
        <end position="130"/>
    </location>
</feature>
<dbReference type="InterPro" id="IPR000182">
    <property type="entry name" value="GNAT_dom"/>
</dbReference>
<dbReference type="SUPFAM" id="SSF55729">
    <property type="entry name" value="Acyl-CoA N-acyltransferases (Nat)"/>
    <property type="match status" value="1"/>
</dbReference>
<keyword evidence="2 5" id="KW-0012">Acyltransferase</keyword>
<dbReference type="CDD" id="cd04301">
    <property type="entry name" value="NAT_SF"/>
    <property type="match status" value="1"/>
</dbReference>